<proteinExistence type="predicted"/>
<dbReference type="AlphaFoldDB" id="A0A834SGE0"/>
<protein>
    <submittedName>
        <fullName evidence="1">Uncharacterized protein</fullName>
    </submittedName>
</protein>
<gene>
    <name evidence="1" type="ORF">G2W53_042088</name>
</gene>
<evidence type="ECO:0000313" key="1">
    <source>
        <dbReference type="EMBL" id="KAF7802977.1"/>
    </source>
</evidence>
<dbReference type="Proteomes" id="UP000634136">
    <property type="component" value="Unassembled WGS sequence"/>
</dbReference>
<name>A0A834SGE0_9FABA</name>
<keyword evidence="2" id="KW-1185">Reference proteome</keyword>
<comment type="caution">
    <text evidence="1">The sequence shown here is derived from an EMBL/GenBank/DDBJ whole genome shotgun (WGS) entry which is preliminary data.</text>
</comment>
<sequence>MAGIRKRIDVGEGQTSRAYIVKKIRFHIVR</sequence>
<organism evidence="1 2">
    <name type="scientific">Senna tora</name>
    <dbReference type="NCBI Taxonomy" id="362788"/>
    <lineage>
        <taxon>Eukaryota</taxon>
        <taxon>Viridiplantae</taxon>
        <taxon>Streptophyta</taxon>
        <taxon>Embryophyta</taxon>
        <taxon>Tracheophyta</taxon>
        <taxon>Spermatophyta</taxon>
        <taxon>Magnoliopsida</taxon>
        <taxon>eudicotyledons</taxon>
        <taxon>Gunneridae</taxon>
        <taxon>Pentapetalae</taxon>
        <taxon>rosids</taxon>
        <taxon>fabids</taxon>
        <taxon>Fabales</taxon>
        <taxon>Fabaceae</taxon>
        <taxon>Caesalpinioideae</taxon>
        <taxon>Cassia clade</taxon>
        <taxon>Senna</taxon>
    </lineage>
</organism>
<reference evidence="1" key="1">
    <citation type="submission" date="2020-09" db="EMBL/GenBank/DDBJ databases">
        <title>Genome-Enabled Discovery of Anthraquinone Biosynthesis in Senna tora.</title>
        <authorList>
            <person name="Kang S.-H."/>
            <person name="Pandey R.P."/>
            <person name="Lee C.-M."/>
            <person name="Sim J.-S."/>
            <person name="Jeong J.-T."/>
            <person name="Choi B.-S."/>
            <person name="Jung M."/>
            <person name="Ginzburg D."/>
            <person name="Zhao K."/>
            <person name="Won S.Y."/>
            <person name="Oh T.-J."/>
            <person name="Yu Y."/>
            <person name="Kim N.-H."/>
            <person name="Lee O.R."/>
            <person name="Lee T.-H."/>
            <person name="Bashyal P."/>
            <person name="Kim T.-S."/>
            <person name="Lee W.-H."/>
            <person name="Kawkins C."/>
            <person name="Kim C.-K."/>
            <person name="Kim J.S."/>
            <person name="Ahn B.O."/>
            <person name="Rhee S.Y."/>
            <person name="Sohng J.K."/>
        </authorList>
    </citation>
    <scope>NUCLEOTIDE SEQUENCE</scope>
    <source>
        <tissue evidence="1">Leaf</tissue>
    </source>
</reference>
<dbReference type="EMBL" id="JAAIUW010000013">
    <property type="protein sequence ID" value="KAF7802977.1"/>
    <property type="molecule type" value="Genomic_DNA"/>
</dbReference>
<evidence type="ECO:0000313" key="2">
    <source>
        <dbReference type="Proteomes" id="UP000634136"/>
    </source>
</evidence>
<accession>A0A834SGE0</accession>